<comment type="caution">
    <text evidence="1">The sequence shown here is derived from an EMBL/GenBank/DDBJ whole genome shotgun (WGS) entry which is preliminary data.</text>
</comment>
<accession>M0B8K4</accession>
<protein>
    <submittedName>
        <fullName evidence="1">Uncharacterized protein</fullName>
    </submittedName>
</protein>
<reference evidence="1 2" key="1">
    <citation type="journal article" date="2014" name="PLoS Genet.">
        <title>Phylogenetically driven sequencing of extremely halophilic archaea reveals strategies for static and dynamic osmo-response.</title>
        <authorList>
            <person name="Becker E.A."/>
            <person name="Seitzer P.M."/>
            <person name="Tritt A."/>
            <person name="Larsen D."/>
            <person name="Krusor M."/>
            <person name="Yao A.I."/>
            <person name="Wu D."/>
            <person name="Madern D."/>
            <person name="Eisen J.A."/>
            <person name="Darling A.E."/>
            <person name="Facciotti M.T."/>
        </authorList>
    </citation>
    <scope>NUCLEOTIDE SEQUENCE [LARGE SCALE GENOMIC DNA]</scope>
    <source>
        <strain evidence="1 2">DSM 12278</strain>
    </source>
</reference>
<dbReference type="EMBL" id="AOIO01000003">
    <property type="protein sequence ID" value="ELZ05974.1"/>
    <property type="molecule type" value="Genomic_DNA"/>
</dbReference>
<sequence>METQARMLSVSGRGDRAARQYSFSVIGTASDISELGASNSNGGFRVASPVACARYRAVIETGHPAAEPRSRFR</sequence>
<evidence type="ECO:0000313" key="2">
    <source>
        <dbReference type="Proteomes" id="UP000011554"/>
    </source>
</evidence>
<keyword evidence="2" id="KW-1185">Reference proteome</keyword>
<proteinExistence type="predicted"/>
<evidence type="ECO:0000313" key="1">
    <source>
        <dbReference type="EMBL" id="ELZ05974.1"/>
    </source>
</evidence>
<dbReference type="Proteomes" id="UP000011554">
    <property type="component" value="Unassembled WGS sequence"/>
</dbReference>
<organism evidence="1 2">
    <name type="scientific">Natrialba asiatica (strain ATCC 700177 / DSM 12278 / JCM 9576 / FERM P-10747 / NBRC 102637 / 172P1)</name>
    <dbReference type="NCBI Taxonomy" id="29540"/>
    <lineage>
        <taxon>Archaea</taxon>
        <taxon>Methanobacteriati</taxon>
        <taxon>Methanobacteriota</taxon>
        <taxon>Stenosarchaea group</taxon>
        <taxon>Halobacteria</taxon>
        <taxon>Halobacteriales</taxon>
        <taxon>Natrialbaceae</taxon>
        <taxon>Natrialba</taxon>
    </lineage>
</organism>
<dbReference type="AlphaFoldDB" id="M0B8K4"/>
<name>M0B8K4_NATA1</name>
<gene>
    <name evidence="1" type="ORF">C481_00530</name>
</gene>